<gene>
    <name evidence="1" type="ORF">RUM43_001714</name>
</gene>
<accession>A0AAN8SER2</accession>
<organism evidence="1 2">
    <name type="scientific">Polyplax serrata</name>
    <name type="common">Common mouse louse</name>
    <dbReference type="NCBI Taxonomy" id="468196"/>
    <lineage>
        <taxon>Eukaryota</taxon>
        <taxon>Metazoa</taxon>
        <taxon>Ecdysozoa</taxon>
        <taxon>Arthropoda</taxon>
        <taxon>Hexapoda</taxon>
        <taxon>Insecta</taxon>
        <taxon>Pterygota</taxon>
        <taxon>Neoptera</taxon>
        <taxon>Paraneoptera</taxon>
        <taxon>Psocodea</taxon>
        <taxon>Troctomorpha</taxon>
        <taxon>Phthiraptera</taxon>
        <taxon>Anoplura</taxon>
        <taxon>Polyplacidae</taxon>
        <taxon>Polyplax</taxon>
    </lineage>
</organism>
<dbReference type="Proteomes" id="UP001372834">
    <property type="component" value="Unassembled WGS sequence"/>
</dbReference>
<evidence type="ECO:0000313" key="1">
    <source>
        <dbReference type="EMBL" id="KAK6645437.1"/>
    </source>
</evidence>
<protein>
    <submittedName>
        <fullName evidence="1">Uncharacterized protein</fullName>
    </submittedName>
</protein>
<name>A0AAN8SER2_POLSC</name>
<sequence length="93" mass="10641">MIPNNEKKLAKEKGDIKIEWKSIQNGGLKGEENEGILSFVRVNSKVRQKISLFKFNKENREDDTRDVRLMAETDAEEDQQQARACGIEICSSL</sequence>
<proteinExistence type="predicted"/>
<comment type="caution">
    <text evidence="1">The sequence shown here is derived from an EMBL/GenBank/DDBJ whole genome shotgun (WGS) entry which is preliminary data.</text>
</comment>
<evidence type="ECO:0000313" key="2">
    <source>
        <dbReference type="Proteomes" id="UP001372834"/>
    </source>
</evidence>
<reference evidence="1 2" key="1">
    <citation type="submission" date="2023-10" db="EMBL/GenBank/DDBJ databases">
        <title>Genomes of two closely related lineages of the louse Polyplax serrata with different host specificities.</title>
        <authorList>
            <person name="Martinu J."/>
            <person name="Tarabai H."/>
            <person name="Stefka J."/>
            <person name="Hypsa V."/>
        </authorList>
    </citation>
    <scope>NUCLEOTIDE SEQUENCE [LARGE SCALE GENOMIC DNA]</scope>
    <source>
        <strain evidence="1">HR10_N</strain>
    </source>
</reference>
<dbReference type="AlphaFoldDB" id="A0AAN8SER2"/>
<dbReference type="EMBL" id="JAWJWE010000001">
    <property type="protein sequence ID" value="KAK6645437.1"/>
    <property type="molecule type" value="Genomic_DNA"/>
</dbReference>